<reference evidence="1 2" key="1">
    <citation type="submission" date="2016-03" db="EMBL/GenBank/DDBJ databases">
        <title>Comparative genomics of the ectomycorrhizal sister species Rhizopogon vinicolor and Rhizopogon vesiculosus (Basidiomycota: Boletales) reveals a divergence of the mating type B locus.</title>
        <authorList>
            <person name="Mujic A.B."/>
            <person name="Kuo A."/>
            <person name="Tritt A."/>
            <person name="Lipzen A."/>
            <person name="Chen C."/>
            <person name="Johnson J."/>
            <person name="Sharma A."/>
            <person name="Barry K."/>
            <person name="Grigoriev I.V."/>
            <person name="Spatafora J.W."/>
        </authorList>
    </citation>
    <scope>NUCLEOTIDE SEQUENCE [LARGE SCALE GENOMIC DNA]</scope>
    <source>
        <strain evidence="1 2">AM-OR11-056</strain>
    </source>
</reference>
<sequence>MSRPASDLLDSLPVDASQKLKEHANQNAPVLATFREAIAQDNSKDDIEFLLQFRALVPVTSYEPYKPFVGKFFAVPCREVDVKDMFAPGLPYFLAITSLSATSEYRPPPQHLCHAAIPIPSSEGTVFVPSSLKLSKFSKVLENRS</sequence>
<protein>
    <submittedName>
        <fullName evidence="1">Uncharacterized protein</fullName>
    </submittedName>
</protein>
<dbReference type="EMBL" id="LVVM01000292">
    <property type="protein sequence ID" value="OJA21069.1"/>
    <property type="molecule type" value="Genomic_DNA"/>
</dbReference>
<proteinExistence type="predicted"/>
<keyword evidence="2" id="KW-1185">Reference proteome</keyword>
<dbReference type="Proteomes" id="UP000183567">
    <property type="component" value="Unassembled WGS sequence"/>
</dbReference>
<evidence type="ECO:0000313" key="2">
    <source>
        <dbReference type="Proteomes" id="UP000183567"/>
    </source>
</evidence>
<evidence type="ECO:0000313" key="1">
    <source>
        <dbReference type="EMBL" id="OJA21069.1"/>
    </source>
</evidence>
<organism evidence="1 2">
    <name type="scientific">Rhizopogon vesiculosus</name>
    <dbReference type="NCBI Taxonomy" id="180088"/>
    <lineage>
        <taxon>Eukaryota</taxon>
        <taxon>Fungi</taxon>
        <taxon>Dikarya</taxon>
        <taxon>Basidiomycota</taxon>
        <taxon>Agaricomycotina</taxon>
        <taxon>Agaricomycetes</taxon>
        <taxon>Agaricomycetidae</taxon>
        <taxon>Boletales</taxon>
        <taxon>Suillineae</taxon>
        <taxon>Rhizopogonaceae</taxon>
        <taxon>Rhizopogon</taxon>
    </lineage>
</organism>
<comment type="caution">
    <text evidence="1">The sequence shown here is derived from an EMBL/GenBank/DDBJ whole genome shotgun (WGS) entry which is preliminary data.</text>
</comment>
<name>A0A1J8QJG1_9AGAM</name>
<accession>A0A1J8QJG1</accession>
<dbReference type="AlphaFoldDB" id="A0A1J8QJG1"/>
<dbReference type="OrthoDB" id="2637691at2759"/>
<gene>
    <name evidence="1" type="ORF">AZE42_06809</name>
</gene>